<feature type="transmembrane region" description="Helical" evidence="8">
    <location>
        <begin position="35"/>
        <end position="60"/>
    </location>
</feature>
<proteinExistence type="predicted"/>
<feature type="transmembrane region" description="Helical" evidence="8">
    <location>
        <begin position="251"/>
        <end position="268"/>
    </location>
</feature>
<dbReference type="Pfam" id="PF00361">
    <property type="entry name" value="Proton_antipo_M"/>
    <property type="match status" value="1"/>
</dbReference>
<gene>
    <name evidence="11" type="ORF">ASN18_2246</name>
</gene>
<evidence type="ECO:0000313" key="12">
    <source>
        <dbReference type="Proteomes" id="UP000060487"/>
    </source>
</evidence>
<organism evidence="11 12">
    <name type="scientific">Candidatus Magnetominusculus xianensis</name>
    <dbReference type="NCBI Taxonomy" id="1748249"/>
    <lineage>
        <taxon>Bacteria</taxon>
        <taxon>Pseudomonadati</taxon>
        <taxon>Nitrospirota</taxon>
        <taxon>Nitrospiria</taxon>
        <taxon>Nitrospirales</taxon>
        <taxon>Nitrospiraceae</taxon>
        <taxon>Candidatus Magnetominusculus</taxon>
    </lineage>
</organism>
<dbReference type="PRINTS" id="PR01434">
    <property type="entry name" value="NADHDHGNASE5"/>
</dbReference>
<dbReference type="InterPro" id="IPR001516">
    <property type="entry name" value="Proton_antipo_N"/>
</dbReference>
<feature type="transmembrane region" description="Helical" evidence="8">
    <location>
        <begin position="6"/>
        <end position="28"/>
    </location>
</feature>
<evidence type="ECO:0000256" key="5">
    <source>
        <dbReference type="ARBA" id="ARBA00023002"/>
    </source>
</evidence>
<reference evidence="11 12" key="1">
    <citation type="submission" date="2015-11" db="EMBL/GenBank/DDBJ databases">
        <authorList>
            <person name="Lin W."/>
        </authorList>
    </citation>
    <scope>NUCLEOTIDE SEQUENCE [LARGE SCALE GENOMIC DNA]</scope>
    <source>
        <strain evidence="11 12">HCH-1</strain>
    </source>
</reference>
<dbReference type="EMBL" id="LNQR01000078">
    <property type="protein sequence ID" value="KWT83430.1"/>
    <property type="molecule type" value="Genomic_DNA"/>
</dbReference>
<feature type="transmembrane region" description="Helical" evidence="8">
    <location>
        <begin position="280"/>
        <end position="302"/>
    </location>
</feature>
<dbReference type="Pfam" id="PF00662">
    <property type="entry name" value="Proton_antipo_N"/>
    <property type="match status" value="1"/>
</dbReference>
<evidence type="ECO:0000256" key="1">
    <source>
        <dbReference type="ARBA" id="ARBA00004651"/>
    </source>
</evidence>
<feature type="transmembrane region" description="Helical" evidence="8">
    <location>
        <begin position="436"/>
        <end position="464"/>
    </location>
</feature>
<sequence>MMSPIKLSLLSAAAFIIPILFVVLIGGYRRLLIRMAFSVSALASLISVGAGILAVSSSAAEQLILPLGLPSLPFHLRLDQLSGFFLFVVGLLSFFVSIYSVGYVTGLAAGKPVKRLIVFYNIFIAAMFMVCLADDALIFMVAWEVMAAASYFLVMFEDGRSENRRAAYLYMVMAHIGAILILLSFGVMAGIAGGFENFTGYTFDAMREAEFPLKWATAAFLLSFFGFAAKAGVIPFHVWLPEAHPVAPSNVSALMSGVMLKTAIYGIVRVTFDIINVFPWWWGMMVLVLGLVSAVMGVLYALMQHDLKKLLAYHSVENIGIILIGIGLSMIFTSFNLPAMAALALIAGLYHTMNHAMFKGLLFMGAGAVLNATHERNMDEMGGLIHHMPWTSVLFLVGCISISALPPFNGFVSEWLTFQAFLLSPSLPNPLMKLLIPLGAALLALTGALAAACFVKVFGVVFLGNWRGLSRPLLTKVTEVTEAGWSMRIGMMLAAFTCLCLGILPAIIIKWMDVISEELLQTRLITTSGVYDWMWLTPVDPERASYSGPLVLIGIAAVCAITYLLLHVKPGKISRVPVWDCGFKKLTSKMQYNAVSFSMPFRRIFGFLFDIKEQISLLPQRRHPAFPVKSSYYLRVRDRFWGWIYKPVIDAVVLLSRKAGMIQHGRIHVYLIYSFVTIIVLLALL</sequence>
<evidence type="ECO:0000256" key="8">
    <source>
        <dbReference type="SAM" id="Phobius"/>
    </source>
</evidence>
<evidence type="ECO:0000256" key="2">
    <source>
        <dbReference type="ARBA" id="ARBA00022475"/>
    </source>
</evidence>
<feature type="transmembrane region" description="Helical" evidence="8">
    <location>
        <begin position="667"/>
        <end position="684"/>
    </location>
</feature>
<keyword evidence="4 8" id="KW-1133">Transmembrane helix</keyword>
<comment type="subcellular location">
    <subcellularLocation>
        <location evidence="1">Cell membrane</location>
        <topology evidence="1">Multi-pass membrane protein</topology>
    </subcellularLocation>
    <subcellularLocation>
        <location evidence="7">Membrane</location>
        <topology evidence="7">Multi-pass membrane protein</topology>
    </subcellularLocation>
</comment>
<feature type="transmembrane region" description="Helical" evidence="8">
    <location>
        <begin position="485"/>
        <end position="509"/>
    </location>
</feature>
<keyword evidence="12" id="KW-1185">Reference proteome</keyword>
<evidence type="ECO:0000259" key="10">
    <source>
        <dbReference type="Pfam" id="PF00662"/>
    </source>
</evidence>
<evidence type="ECO:0000256" key="4">
    <source>
        <dbReference type="ARBA" id="ARBA00022989"/>
    </source>
</evidence>
<feature type="domain" description="NADH-Ubiquinone oxidoreductase (complex I) chain 5 N-terminal" evidence="10">
    <location>
        <begin position="71"/>
        <end position="104"/>
    </location>
</feature>
<dbReference type="GO" id="GO:0016491">
    <property type="term" value="F:oxidoreductase activity"/>
    <property type="evidence" value="ECO:0007669"/>
    <property type="project" value="UniProtKB-KW"/>
</dbReference>
<keyword evidence="5 11" id="KW-0560">Oxidoreductase</keyword>
<feature type="transmembrane region" description="Helical" evidence="8">
    <location>
        <begin position="136"/>
        <end position="156"/>
    </location>
</feature>
<feature type="transmembrane region" description="Helical" evidence="8">
    <location>
        <begin position="113"/>
        <end position="130"/>
    </location>
</feature>
<feature type="transmembrane region" description="Helical" evidence="8">
    <location>
        <begin position="80"/>
        <end position="101"/>
    </location>
</feature>
<dbReference type="PANTHER" id="PTHR42682:SF3">
    <property type="entry name" value="FORMATE HYDROGENLYASE SUBUNIT 3-RELATED"/>
    <property type="match status" value="1"/>
</dbReference>
<keyword evidence="3 7" id="KW-0812">Transmembrane</keyword>
<evidence type="ECO:0000259" key="9">
    <source>
        <dbReference type="Pfam" id="PF00361"/>
    </source>
</evidence>
<feature type="transmembrane region" description="Helical" evidence="8">
    <location>
        <begin position="393"/>
        <end position="416"/>
    </location>
</feature>
<dbReference type="Proteomes" id="UP000060487">
    <property type="component" value="Unassembled WGS sequence"/>
</dbReference>
<protein>
    <submittedName>
        <fullName evidence="11">Hydrogenase-4 component B</fullName>
        <ecNumber evidence="11">1.-.-.-</ecNumber>
    </submittedName>
</protein>
<feature type="transmembrane region" description="Helical" evidence="8">
    <location>
        <begin position="356"/>
        <end position="373"/>
    </location>
</feature>
<evidence type="ECO:0000256" key="7">
    <source>
        <dbReference type="RuleBase" id="RU000320"/>
    </source>
</evidence>
<evidence type="ECO:0000256" key="6">
    <source>
        <dbReference type="ARBA" id="ARBA00023136"/>
    </source>
</evidence>
<name>A0ABR5SEQ5_9BACT</name>
<keyword evidence="6 8" id="KW-0472">Membrane</keyword>
<feature type="transmembrane region" description="Helical" evidence="8">
    <location>
        <begin position="215"/>
        <end position="239"/>
    </location>
</feature>
<evidence type="ECO:0000313" key="11">
    <source>
        <dbReference type="EMBL" id="KWT83430.1"/>
    </source>
</evidence>
<comment type="caution">
    <text evidence="11">The sequence shown here is derived from an EMBL/GenBank/DDBJ whole genome shotgun (WGS) entry which is preliminary data.</text>
</comment>
<feature type="transmembrane region" description="Helical" evidence="8">
    <location>
        <begin position="168"/>
        <end position="195"/>
    </location>
</feature>
<accession>A0ABR5SEQ5</accession>
<dbReference type="PANTHER" id="PTHR42682">
    <property type="entry name" value="HYDROGENASE-4 COMPONENT F"/>
    <property type="match status" value="1"/>
</dbReference>
<dbReference type="InterPro" id="IPR052175">
    <property type="entry name" value="ComplexI-like_HydComp"/>
</dbReference>
<feature type="domain" description="NADH:quinone oxidoreductase/Mrp antiporter transmembrane" evidence="9">
    <location>
        <begin position="133"/>
        <end position="422"/>
    </location>
</feature>
<dbReference type="InterPro" id="IPR001750">
    <property type="entry name" value="ND/Mrp_TM"/>
</dbReference>
<evidence type="ECO:0000256" key="3">
    <source>
        <dbReference type="ARBA" id="ARBA00022692"/>
    </source>
</evidence>
<keyword evidence="2" id="KW-1003">Cell membrane</keyword>
<dbReference type="NCBIfam" id="NF005086">
    <property type="entry name" value="PRK06521.1"/>
    <property type="match status" value="1"/>
</dbReference>
<dbReference type="EC" id="1.-.-.-" evidence="11"/>
<feature type="transmembrane region" description="Helical" evidence="8">
    <location>
        <begin position="546"/>
        <end position="566"/>
    </location>
</feature>